<feature type="transmembrane region" description="Helical" evidence="1">
    <location>
        <begin position="28"/>
        <end position="48"/>
    </location>
</feature>
<keyword evidence="1" id="KW-0812">Transmembrane</keyword>
<dbReference type="Gene3D" id="1.10.510.10">
    <property type="entry name" value="Transferase(Phosphotransferase) domain 1"/>
    <property type="match status" value="1"/>
</dbReference>
<dbReference type="InterPro" id="IPR011009">
    <property type="entry name" value="Kinase-like_dom_sf"/>
</dbReference>
<accession>A0A5N6X7D9</accession>
<evidence type="ECO:0000256" key="1">
    <source>
        <dbReference type="SAM" id="Phobius"/>
    </source>
</evidence>
<dbReference type="EMBL" id="ML741781">
    <property type="protein sequence ID" value="KAE8329157.1"/>
    <property type="molecule type" value="Genomic_DNA"/>
</dbReference>
<keyword evidence="1" id="KW-1133">Transmembrane helix</keyword>
<evidence type="ECO:0000313" key="3">
    <source>
        <dbReference type="Proteomes" id="UP000325945"/>
    </source>
</evidence>
<name>A0A5N6X7D9_9EURO</name>
<gene>
    <name evidence="2" type="ORF">BDV39DRAFT_203421</name>
</gene>
<evidence type="ECO:0008006" key="4">
    <source>
        <dbReference type="Google" id="ProtNLM"/>
    </source>
</evidence>
<sequence>MYDVLESSTIALEWLGHHSGGGEISAHMYIYSLILAVLRAALISCVFLEGHQRVNTDIKPANILLLGIKTGHITAMVGDLGLVPVGSLFNGQPYAMRAPEIFLGQPCKEPSQVWEVATMLLCWIKPGILGAWDSPHPLIDEAWCMAKIKRLFPHWGIPTPNEVMRYTLKAAVKSANCFSKAVPELQVILPFDREIQKVDAAAVEESSSFYVGSESGRKALICAGIEGVLIVCEAR</sequence>
<reference evidence="3" key="1">
    <citation type="submission" date="2019-04" db="EMBL/GenBank/DDBJ databases">
        <title>Friends and foes A comparative genomics studyof 23 Aspergillus species from section Flavi.</title>
        <authorList>
            <consortium name="DOE Joint Genome Institute"/>
            <person name="Kjaerbolling I."/>
            <person name="Vesth T."/>
            <person name="Frisvad J.C."/>
            <person name="Nybo J.L."/>
            <person name="Theobald S."/>
            <person name="Kildgaard S."/>
            <person name="Isbrandt T."/>
            <person name="Kuo A."/>
            <person name="Sato A."/>
            <person name="Lyhne E.K."/>
            <person name="Kogle M.E."/>
            <person name="Wiebenga A."/>
            <person name="Kun R.S."/>
            <person name="Lubbers R.J."/>
            <person name="Makela M.R."/>
            <person name="Barry K."/>
            <person name="Chovatia M."/>
            <person name="Clum A."/>
            <person name="Daum C."/>
            <person name="Haridas S."/>
            <person name="He G."/>
            <person name="LaButti K."/>
            <person name="Lipzen A."/>
            <person name="Mondo S."/>
            <person name="Riley R."/>
            <person name="Salamov A."/>
            <person name="Simmons B.A."/>
            <person name="Magnuson J.K."/>
            <person name="Henrissat B."/>
            <person name="Mortensen U.H."/>
            <person name="Larsen T.O."/>
            <person name="Devries R.P."/>
            <person name="Grigoriev I.V."/>
            <person name="Machida M."/>
            <person name="Baker S.E."/>
            <person name="Andersen M.R."/>
        </authorList>
    </citation>
    <scope>NUCLEOTIDE SEQUENCE [LARGE SCALE GENOMIC DNA]</scope>
    <source>
        <strain evidence="3">CBS 130017</strain>
    </source>
</reference>
<organism evidence="2 3">
    <name type="scientific">Aspergillus sergii</name>
    <dbReference type="NCBI Taxonomy" id="1034303"/>
    <lineage>
        <taxon>Eukaryota</taxon>
        <taxon>Fungi</taxon>
        <taxon>Dikarya</taxon>
        <taxon>Ascomycota</taxon>
        <taxon>Pezizomycotina</taxon>
        <taxon>Eurotiomycetes</taxon>
        <taxon>Eurotiomycetidae</taxon>
        <taxon>Eurotiales</taxon>
        <taxon>Aspergillaceae</taxon>
        <taxon>Aspergillus</taxon>
        <taxon>Aspergillus subgen. Circumdati</taxon>
    </lineage>
</organism>
<evidence type="ECO:0000313" key="2">
    <source>
        <dbReference type="EMBL" id="KAE8329157.1"/>
    </source>
</evidence>
<dbReference type="Proteomes" id="UP000325945">
    <property type="component" value="Unassembled WGS sequence"/>
</dbReference>
<protein>
    <recommendedName>
        <fullName evidence="4">Protein kinase domain-containing protein</fullName>
    </recommendedName>
</protein>
<keyword evidence="3" id="KW-1185">Reference proteome</keyword>
<keyword evidence="1" id="KW-0472">Membrane</keyword>
<dbReference type="AlphaFoldDB" id="A0A5N6X7D9"/>
<dbReference type="SUPFAM" id="SSF56112">
    <property type="entry name" value="Protein kinase-like (PK-like)"/>
    <property type="match status" value="1"/>
</dbReference>
<proteinExistence type="predicted"/>